<dbReference type="CDD" id="cd14279">
    <property type="entry name" value="CUE"/>
    <property type="match status" value="2"/>
</dbReference>
<reference evidence="8 9" key="1">
    <citation type="journal article" date="2017" name="Int. J. Parasitol.">
        <title>The genome of the protozoan parasite Cystoisospora suis and a reverse vaccinology approach to identify vaccine candidates.</title>
        <authorList>
            <person name="Palmieri N."/>
            <person name="Shrestha A."/>
            <person name="Ruttkowski B."/>
            <person name="Beck T."/>
            <person name="Vogl C."/>
            <person name="Tomley F."/>
            <person name="Blake D.P."/>
            <person name="Joachim A."/>
        </authorList>
    </citation>
    <scope>NUCLEOTIDE SEQUENCE [LARGE SCALE GENOMIC DNA]</scope>
    <source>
        <strain evidence="8 9">Wien I</strain>
    </source>
</reference>
<evidence type="ECO:0000259" key="7">
    <source>
        <dbReference type="PROSITE" id="PS51140"/>
    </source>
</evidence>
<dbReference type="AlphaFoldDB" id="A0A2C6KJF2"/>
<keyword evidence="3" id="KW-0391">Immunity</keyword>
<gene>
    <name evidence="8" type="ORF">CSUI_008491</name>
</gene>
<dbReference type="InterPro" id="IPR035892">
    <property type="entry name" value="C2_domain_sf"/>
</dbReference>
<dbReference type="EMBL" id="MIGC01004750">
    <property type="protein sequence ID" value="PHJ17687.1"/>
    <property type="molecule type" value="Genomic_DNA"/>
</dbReference>
<feature type="compositionally biased region" description="Low complexity" evidence="6">
    <location>
        <begin position="80"/>
        <end position="90"/>
    </location>
</feature>
<evidence type="ECO:0000256" key="1">
    <source>
        <dbReference type="ARBA" id="ARBA00009278"/>
    </source>
</evidence>
<feature type="region of interest" description="Disordered" evidence="6">
    <location>
        <begin position="41"/>
        <end position="101"/>
    </location>
</feature>
<dbReference type="RefSeq" id="XP_067919403.1">
    <property type="nucleotide sequence ID" value="XM_068068623.1"/>
</dbReference>
<comment type="similarity">
    <text evidence="1">Belongs to the tollip family.</text>
</comment>
<evidence type="ECO:0000256" key="2">
    <source>
        <dbReference type="ARBA" id="ARBA00022588"/>
    </source>
</evidence>
<dbReference type="Pfam" id="PF00168">
    <property type="entry name" value="C2"/>
    <property type="match status" value="1"/>
</dbReference>
<dbReference type="SMART" id="SM00546">
    <property type="entry name" value="CUE"/>
    <property type="match status" value="2"/>
</dbReference>
<feature type="domain" description="CUE" evidence="7">
    <location>
        <begin position="359"/>
        <end position="401"/>
    </location>
</feature>
<dbReference type="Gene3D" id="2.60.40.150">
    <property type="entry name" value="C2 domain"/>
    <property type="match status" value="1"/>
</dbReference>
<sequence length="473" mass="51273">MSDVSGTPAVPASFIASAVAAGEDGGDKKPISSVTYSIRRGQGGSVVGMPQNAVAPPSRAATSPVSGPHGGTGGSRRRSSTSSGSSVGRSQDGKTEGTNPMKFAAVARSRTLGAKRSDQLSSELVKIKIVIYGGLNMEGKKLYCKFYHGSCKHKTSTAVSRRNPEWKEWFGITHLVNKQSAVIRIEIWGGGFLGKEVKGFCDVDLTPVLHDHVLIDGLYDVRGIGGQLRVKLINMDLLPRWERTIAAEAALRAIGEEDPDGVLALMIDDLKRMFPAIPYAEIARTLRAHDWRKIFAINELKTIGHERAKRAARLLQKRGALHVQDPGQGCLSLTVGSGGMGAAGGPGGPRLHESFMDRKRRHQIREVAKMLPDVDVEEIEYTLRACNWNVCAAVDELIIIHRDTEGPQDTTISDDRKLTQLETLAEAGGFVAVQTDTRGSLEVRHSSALPPPRQGVGDRKFKQRLMMFESGKL</sequence>
<evidence type="ECO:0000256" key="3">
    <source>
        <dbReference type="ARBA" id="ARBA00022859"/>
    </source>
</evidence>
<dbReference type="GO" id="GO:0045087">
    <property type="term" value="P:innate immune response"/>
    <property type="evidence" value="ECO:0007669"/>
    <property type="project" value="UniProtKB-KW"/>
</dbReference>
<dbReference type="VEuPathDB" id="ToxoDB:CSUI_008491"/>
<evidence type="ECO:0000313" key="9">
    <source>
        <dbReference type="Proteomes" id="UP000221165"/>
    </source>
</evidence>
<proteinExistence type="inferred from homology"/>
<keyword evidence="2" id="KW-0399">Innate immunity</keyword>
<dbReference type="InterPro" id="IPR000008">
    <property type="entry name" value="C2_dom"/>
</dbReference>
<keyword evidence="4" id="KW-0072">Autophagy</keyword>
<dbReference type="SUPFAM" id="SSF49562">
    <property type="entry name" value="C2 domain (Calcium/lipid-binding domain, CaLB)"/>
    <property type="match status" value="1"/>
</dbReference>
<dbReference type="CDD" id="cd00030">
    <property type="entry name" value="C2"/>
    <property type="match status" value="1"/>
</dbReference>
<dbReference type="InterPro" id="IPR003892">
    <property type="entry name" value="CUE"/>
</dbReference>
<dbReference type="SUPFAM" id="SSF46934">
    <property type="entry name" value="UBA-like"/>
    <property type="match status" value="1"/>
</dbReference>
<dbReference type="OrthoDB" id="329256at2759"/>
<evidence type="ECO:0000256" key="5">
    <source>
        <dbReference type="ARBA" id="ARBA00023198"/>
    </source>
</evidence>
<dbReference type="InterPro" id="IPR009060">
    <property type="entry name" value="UBA-like_sf"/>
</dbReference>
<keyword evidence="9" id="KW-1185">Reference proteome</keyword>
<comment type="caution">
    <text evidence="8">The sequence shown here is derived from an EMBL/GenBank/DDBJ whole genome shotgun (WGS) entry which is preliminary data.</text>
</comment>
<keyword evidence="5" id="KW-0395">Inflammatory response</keyword>
<organism evidence="8 9">
    <name type="scientific">Cystoisospora suis</name>
    <dbReference type="NCBI Taxonomy" id="483139"/>
    <lineage>
        <taxon>Eukaryota</taxon>
        <taxon>Sar</taxon>
        <taxon>Alveolata</taxon>
        <taxon>Apicomplexa</taxon>
        <taxon>Conoidasida</taxon>
        <taxon>Coccidia</taxon>
        <taxon>Eucoccidiorida</taxon>
        <taxon>Eimeriorina</taxon>
        <taxon>Sarcocystidae</taxon>
        <taxon>Cystoisospora</taxon>
    </lineage>
</organism>
<evidence type="ECO:0000313" key="8">
    <source>
        <dbReference type="EMBL" id="PHJ17687.1"/>
    </source>
</evidence>
<dbReference type="GO" id="GO:0006914">
    <property type="term" value="P:autophagy"/>
    <property type="evidence" value="ECO:0007669"/>
    <property type="project" value="UniProtKB-KW"/>
</dbReference>
<dbReference type="GO" id="GO:0043130">
    <property type="term" value="F:ubiquitin binding"/>
    <property type="evidence" value="ECO:0007669"/>
    <property type="project" value="InterPro"/>
</dbReference>
<protein>
    <submittedName>
        <fullName evidence="8">C2 domain protein</fullName>
    </submittedName>
</protein>
<dbReference type="GeneID" id="94431834"/>
<evidence type="ECO:0000256" key="4">
    <source>
        <dbReference type="ARBA" id="ARBA00023006"/>
    </source>
</evidence>
<dbReference type="Proteomes" id="UP000221165">
    <property type="component" value="Unassembled WGS sequence"/>
</dbReference>
<accession>A0A2C6KJF2</accession>
<dbReference type="PROSITE" id="PS51140">
    <property type="entry name" value="CUE"/>
    <property type="match status" value="1"/>
</dbReference>
<name>A0A2C6KJF2_9APIC</name>
<evidence type="ECO:0000256" key="6">
    <source>
        <dbReference type="SAM" id="MobiDB-lite"/>
    </source>
</evidence>